<dbReference type="Gene3D" id="1.10.4030.10">
    <property type="entry name" value="Porin chaperone SurA, peptide-binding domain"/>
    <property type="match status" value="1"/>
</dbReference>
<keyword evidence="2 6" id="KW-0732">Signal</keyword>
<evidence type="ECO:0000313" key="9">
    <source>
        <dbReference type="Proteomes" id="UP001364156"/>
    </source>
</evidence>
<evidence type="ECO:0000256" key="3">
    <source>
        <dbReference type="ARBA" id="ARBA00030642"/>
    </source>
</evidence>
<feature type="domain" description="PpiC" evidence="7">
    <location>
        <begin position="171"/>
        <end position="267"/>
    </location>
</feature>
<dbReference type="InterPro" id="IPR027304">
    <property type="entry name" value="Trigger_fact/SurA_dom_sf"/>
</dbReference>
<sequence length="414" mass="45125">MTQTYQAALKGFVITAGLTLGALAALSTNAQAQNLFDTAIKVNDLSITQYEIDQRARMLSVFRAPGDPRKLAREQLIEDRLKLDAARAIGFELEQDQIEAGMEEFASRVNLSATELTQALGQQGVDPTTFRDFVAAGLTWREYTQARFGSRVSVNEDDVDRARNATSGTTGVRVLLSEIIIPLQPGQEQAIQEQANRISEFTTEAEFSAAARQFSASRTAGRGGRMDWVPITQLPEGLRAVVLGLGPGEVSDPLPLEGAVALFQLRNIEETDAPNPEYEAIEYAAYYIAGGRSDQALSRARQIATDVDTCDDLYGVAFGQAPEVLERGSKAPNEIPSDIAVELAKLDPGEVSYSLTRANGQTLVVLMLCGRVRSIEGEGPSAEQLTNFIRSRRLESFANGFLEQLRAEARIVEF</sequence>
<evidence type="ECO:0000259" key="7">
    <source>
        <dbReference type="PROSITE" id="PS50198"/>
    </source>
</evidence>
<gene>
    <name evidence="8" type="ORF">RZ517_11480</name>
</gene>
<evidence type="ECO:0000256" key="5">
    <source>
        <dbReference type="PROSITE-ProRule" id="PRU00278"/>
    </source>
</evidence>
<dbReference type="Pfam" id="PF00639">
    <property type="entry name" value="Rotamase"/>
    <property type="match status" value="1"/>
</dbReference>
<dbReference type="RefSeq" id="WP_338548366.1">
    <property type="nucleotide sequence ID" value="NZ_CP146069.1"/>
</dbReference>
<dbReference type="InterPro" id="IPR000297">
    <property type="entry name" value="PPIase_PpiC"/>
</dbReference>
<evidence type="ECO:0000256" key="1">
    <source>
        <dbReference type="ARBA" id="ARBA00018370"/>
    </source>
</evidence>
<keyword evidence="9" id="KW-1185">Reference proteome</keyword>
<dbReference type="GO" id="GO:0016853">
    <property type="term" value="F:isomerase activity"/>
    <property type="evidence" value="ECO:0007669"/>
    <property type="project" value="UniProtKB-KW"/>
</dbReference>
<dbReference type="PANTHER" id="PTHR47637">
    <property type="entry name" value="CHAPERONE SURA"/>
    <property type="match status" value="1"/>
</dbReference>
<dbReference type="EMBL" id="CP146069">
    <property type="protein sequence ID" value="WWR45422.1"/>
    <property type="molecule type" value="Genomic_DNA"/>
</dbReference>
<dbReference type="Proteomes" id="UP001364156">
    <property type="component" value="Chromosome"/>
</dbReference>
<protein>
    <recommendedName>
        <fullName evidence="1">Parvulin-like PPIase</fullName>
    </recommendedName>
    <alternativeName>
        <fullName evidence="3">Peptidyl-prolyl cis-trans isomerase plp</fullName>
    </alternativeName>
    <alternativeName>
        <fullName evidence="4">Rotamase plp</fullName>
    </alternativeName>
</protein>
<dbReference type="SUPFAM" id="SSF54534">
    <property type="entry name" value="FKBP-like"/>
    <property type="match status" value="1"/>
</dbReference>
<evidence type="ECO:0000313" key="8">
    <source>
        <dbReference type="EMBL" id="WWR45422.1"/>
    </source>
</evidence>
<evidence type="ECO:0000256" key="6">
    <source>
        <dbReference type="SAM" id="SignalP"/>
    </source>
</evidence>
<dbReference type="InterPro" id="IPR046357">
    <property type="entry name" value="PPIase_dom_sf"/>
</dbReference>
<name>A0ABZ2HGE3_9RHOB</name>
<feature type="chain" id="PRO_5046802963" description="Parvulin-like PPIase" evidence="6">
    <location>
        <begin position="33"/>
        <end position="414"/>
    </location>
</feature>
<keyword evidence="5" id="KW-0697">Rotamase</keyword>
<accession>A0ABZ2HGE3</accession>
<dbReference type="InterPro" id="IPR050280">
    <property type="entry name" value="OMP_Chaperone_SurA"/>
</dbReference>
<dbReference type="PROSITE" id="PS50198">
    <property type="entry name" value="PPIC_PPIASE_2"/>
    <property type="match status" value="1"/>
</dbReference>
<reference evidence="8 9" key="1">
    <citation type="submission" date="2023-10" db="EMBL/GenBank/DDBJ databases">
        <title>Roseovarius strain S88 nov., isolated from a marine algae.</title>
        <authorList>
            <person name="Lee M.W."/>
            <person name="Lee J.K."/>
            <person name="Kim J.M."/>
            <person name="Choi D.G."/>
            <person name="Baek J.H."/>
            <person name="Bayburt H."/>
            <person name="Jung J.J."/>
            <person name="Han D.M."/>
            <person name="Jeon C.O."/>
        </authorList>
    </citation>
    <scope>NUCLEOTIDE SEQUENCE [LARGE SCALE GENOMIC DNA]</scope>
    <source>
        <strain evidence="8 9">S88</strain>
    </source>
</reference>
<evidence type="ECO:0000256" key="2">
    <source>
        <dbReference type="ARBA" id="ARBA00022729"/>
    </source>
</evidence>
<dbReference type="Gene3D" id="3.10.50.40">
    <property type="match status" value="1"/>
</dbReference>
<evidence type="ECO:0000256" key="4">
    <source>
        <dbReference type="ARBA" id="ARBA00031484"/>
    </source>
</evidence>
<feature type="signal peptide" evidence="6">
    <location>
        <begin position="1"/>
        <end position="32"/>
    </location>
</feature>
<proteinExistence type="predicted"/>
<organism evidence="8 9">
    <name type="scientific">Roseovarius phycicola</name>
    <dbReference type="NCBI Taxonomy" id="3080976"/>
    <lineage>
        <taxon>Bacteria</taxon>
        <taxon>Pseudomonadati</taxon>
        <taxon>Pseudomonadota</taxon>
        <taxon>Alphaproteobacteria</taxon>
        <taxon>Rhodobacterales</taxon>
        <taxon>Roseobacteraceae</taxon>
        <taxon>Roseovarius</taxon>
    </lineage>
</organism>
<keyword evidence="5 8" id="KW-0413">Isomerase</keyword>
<dbReference type="SUPFAM" id="SSF109998">
    <property type="entry name" value="Triger factor/SurA peptide-binding domain-like"/>
    <property type="match status" value="1"/>
</dbReference>
<dbReference type="PANTHER" id="PTHR47637:SF1">
    <property type="entry name" value="CHAPERONE SURA"/>
    <property type="match status" value="1"/>
</dbReference>